<dbReference type="PANTHER" id="PTHR43390">
    <property type="entry name" value="SIGNAL PEPTIDASE I"/>
    <property type="match status" value="1"/>
</dbReference>
<accession>A0ABT7YMC0</accession>
<evidence type="ECO:0000256" key="3">
    <source>
        <dbReference type="ARBA" id="ARBA00022670"/>
    </source>
</evidence>
<dbReference type="InterPro" id="IPR000223">
    <property type="entry name" value="Pept_S26A_signal_pept_1"/>
</dbReference>
<sequence>MTSSNWFFALGLIVAALLTAESVRQLRRRWVLVEIKGVSMEPALHDGDEVLAKRTRNIAVGDIVVVTAPDPRLGWAEAKRAPSVKFASRGSAPSPWWVKRVTAGPGEPMPDSGEPVPPGHYFLLSDNPEVRDDSRRHGPCPANLIVGSVIRSF</sequence>
<comment type="subcellular location">
    <subcellularLocation>
        <location evidence="1">Cell membrane</location>
        <topology evidence="1">Single-pass type II membrane protein</topology>
    </subcellularLocation>
</comment>
<keyword evidence="4" id="KW-0378">Hydrolase</keyword>
<reference evidence="6" key="1">
    <citation type="submission" date="2023-06" db="EMBL/GenBank/DDBJ databases">
        <title>Gycomyces niveus sp.nov., a novel actinomycete isolated from soil in Shouguang.</title>
        <authorList>
            <person name="Yang X."/>
            <person name="Zhao J."/>
        </authorList>
    </citation>
    <scope>NUCLEOTIDE SEQUENCE</scope>
    <source>
        <strain evidence="6">NEAU C2</strain>
    </source>
</reference>
<evidence type="ECO:0000256" key="2">
    <source>
        <dbReference type="ARBA" id="ARBA00009370"/>
    </source>
</evidence>
<dbReference type="PROSITE" id="PS00501">
    <property type="entry name" value="SPASE_I_1"/>
    <property type="match status" value="1"/>
</dbReference>
<dbReference type="CDD" id="cd06462">
    <property type="entry name" value="Peptidase_S24_S26"/>
    <property type="match status" value="1"/>
</dbReference>
<feature type="domain" description="Peptidase S26" evidence="5">
    <location>
        <begin position="13"/>
        <end position="107"/>
    </location>
</feature>
<name>A0ABT7YMC0_9ACTN</name>
<comment type="caution">
    <text evidence="6">The sequence shown here is derived from an EMBL/GenBank/DDBJ whole genome shotgun (WGS) entry which is preliminary data.</text>
</comment>
<dbReference type="RefSeq" id="WP_289956790.1">
    <property type="nucleotide sequence ID" value="NZ_JAUEMJ010000002.1"/>
</dbReference>
<gene>
    <name evidence="6" type="ORF">QWI33_08565</name>
</gene>
<dbReference type="Proteomes" id="UP001171902">
    <property type="component" value="Unassembled WGS sequence"/>
</dbReference>
<evidence type="ECO:0000256" key="4">
    <source>
        <dbReference type="ARBA" id="ARBA00022801"/>
    </source>
</evidence>
<comment type="similarity">
    <text evidence="2">Belongs to the peptidase S26 family.</text>
</comment>
<dbReference type="InterPro" id="IPR036286">
    <property type="entry name" value="LexA/Signal_pep-like_sf"/>
</dbReference>
<dbReference type="PRINTS" id="PR00727">
    <property type="entry name" value="LEADERPTASE"/>
</dbReference>
<dbReference type="Pfam" id="PF10502">
    <property type="entry name" value="Peptidase_S26"/>
    <property type="match status" value="2"/>
</dbReference>
<dbReference type="PANTHER" id="PTHR43390:SF1">
    <property type="entry name" value="CHLOROPLAST PROCESSING PEPTIDASE"/>
    <property type="match status" value="1"/>
</dbReference>
<proteinExistence type="inferred from homology"/>
<keyword evidence="7" id="KW-1185">Reference proteome</keyword>
<keyword evidence="3" id="KW-0645">Protease</keyword>
<evidence type="ECO:0000313" key="7">
    <source>
        <dbReference type="Proteomes" id="UP001171902"/>
    </source>
</evidence>
<evidence type="ECO:0000256" key="1">
    <source>
        <dbReference type="ARBA" id="ARBA00004401"/>
    </source>
</evidence>
<dbReference type="Gene3D" id="2.10.109.10">
    <property type="entry name" value="Umud Fragment, subunit A"/>
    <property type="match status" value="1"/>
</dbReference>
<dbReference type="InterPro" id="IPR019756">
    <property type="entry name" value="Pept_S26A_signal_pept_1_Ser-AS"/>
</dbReference>
<dbReference type="SUPFAM" id="SSF51306">
    <property type="entry name" value="LexA/Signal peptidase"/>
    <property type="match status" value="1"/>
</dbReference>
<evidence type="ECO:0000259" key="5">
    <source>
        <dbReference type="Pfam" id="PF10502"/>
    </source>
</evidence>
<organism evidence="6 7">
    <name type="scientific">Glycomyces tritici</name>
    <dbReference type="NCBI Taxonomy" id="2665176"/>
    <lineage>
        <taxon>Bacteria</taxon>
        <taxon>Bacillati</taxon>
        <taxon>Actinomycetota</taxon>
        <taxon>Actinomycetes</taxon>
        <taxon>Glycomycetales</taxon>
        <taxon>Glycomycetaceae</taxon>
        <taxon>Glycomyces</taxon>
    </lineage>
</organism>
<feature type="domain" description="Peptidase S26" evidence="5">
    <location>
        <begin position="113"/>
        <end position="150"/>
    </location>
</feature>
<dbReference type="EMBL" id="JAUEMJ010000002">
    <property type="protein sequence ID" value="MDN3239774.1"/>
    <property type="molecule type" value="Genomic_DNA"/>
</dbReference>
<protein>
    <submittedName>
        <fullName evidence="6">S26 family signal peptidase</fullName>
    </submittedName>
</protein>
<evidence type="ECO:0000313" key="6">
    <source>
        <dbReference type="EMBL" id="MDN3239774.1"/>
    </source>
</evidence>
<dbReference type="InterPro" id="IPR019533">
    <property type="entry name" value="Peptidase_S26"/>
</dbReference>